<organism evidence="1 2">
    <name type="scientific">Ciona savignyi</name>
    <name type="common">Pacific transparent sea squirt</name>
    <dbReference type="NCBI Taxonomy" id="51511"/>
    <lineage>
        <taxon>Eukaryota</taxon>
        <taxon>Metazoa</taxon>
        <taxon>Chordata</taxon>
        <taxon>Tunicata</taxon>
        <taxon>Ascidiacea</taxon>
        <taxon>Phlebobranchia</taxon>
        <taxon>Cionidae</taxon>
        <taxon>Ciona</taxon>
    </lineage>
</organism>
<evidence type="ECO:0000313" key="2">
    <source>
        <dbReference type="Proteomes" id="UP000007875"/>
    </source>
</evidence>
<keyword evidence="2" id="KW-1185">Reference proteome</keyword>
<reference evidence="1" key="2">
    <citation type="submission" date="2025-08" db="UniProtKB">
        <authorList>
            <consortium name="Ensembl"/>
        </authorList>
    </citation>
    <scope>IDENTIFICATION</scope>
</reference>
<sequence length="76" mass="9147">MEYIGASILFYFTMMKYLFHHQLVTTRPVKTKIVNLHGETTTTWITKMRNSLHHPCHQIYKTNLLKRILIAIFLLW</sequence>
<accession>H2ZEK9</accession>
<reference evidence="2" key="1">
    <citation type="submission" date="2003-08" db="EMBL/GenBank/DDBJ databases">
        <authorList>
            <person name="Birren B."/>
            <person name="Nusbaum C."/>
            <person name="Abebe A."/>
            <person name="Abouelleil A."/>
            <person name="Adekoya E."/>
            <person name="Ait-zahra M."/>
            <person name="Allen N."/>
            <person name="Allen T."/>
            <person name="An P."/>
            <person name="Anderson M."/>
            <person name="Anderson S."/>
            <person name="Arachchi H."/>
            <person name="Armbruster J."/>
            <person name="Bachantsang P."/>
            <person name="Baldwin J."/>
            <person name="Barry A."/>
            <person name="Bayul T."/>
            <person name="Blitshsteyn B."/>
            <person name="Bloom T."/>
            <person name="Blye J."/>
            <person name="Boguslavskiy L."/>
            <person name="Borowsky M."/>
            <person name="Boukhgalter B."/>
            <person name="Brunache A."/>
            <person name="Butler J."/>
            <person name="Calixte N."/>
            <person name="Calvo S."/>
            <person name="Camarata J."/>
            <person name="Campo K."/>
            <person name="Chang J."/>
            <person name="Cheshatsang Y."/>
            <person name="Citroen M."/>
            <person name="Collymore A."/>
            <person name="Considine T."/>
            <person name="Cook A."/>
            <person name="Cooke P."/>
            <person name="Corum B."/>
            <person name="Cuomo C."/>
            <person name="David R."/>
            <person name="Dawoe T."/>
            <person name="Degray S."/>
            <person name="Dodge S."/>
            <person name="Dooley K."/>
            <person name="Dorje P."/>
            <person name="Dorjee K."/>
            <person name="Dorris L."/>
            <person name="Duffey N."/>
            <person name="Dupes A."/>
            <person name="Elkins T."/>
            <person name="Engels R."/>
            <person name="Erickson J."/>
            <person name="Farina A."/>
            <person name="Faro S."/>
            <person name="Ferreira P."/>
            <person name="Fischer H."/>
            <person name="Fitzgerald M."/>
            <person name="Foley K."/>
            <person name="Gage D."/>
            <person name="Galagan J."/>
            <person name="Gearin G."/>
            <person name="Gnerre S."/>
            <person name="Gnirke A."/>
            <person name="Goyette A."/>
            <person name="Graham J."/>
            <person name="Grandbois E."/>
            <person name="Gyaltsen K."/>
            <person name="Hafez N."/>
            <person name="Hagopian D."/>
            <person name="Hagos B."/>
            <person name="Hall J."/>
            <person name="Hatcher B."/>
            <person name="Heller A."/>
            <person name="Higgins H."/>
            <person name="Honan T."/>
            <person name="Horn A."/>
            <person name="Houde N."/>
            <person name="Hughes L."/>
            <person name="Hulme W."/>
            <person name="Husby E."/>
            <person name="Iliev I."/>
            <person name="Jaffe D."/>
            <person name="Jones C."/>
            <person name="Kamal M."/>
            <person name="Kamat A."/>
            <person name="Kamvysselis M."/>
            <person name="Karlsson E."/>
            <person name="Kells C."/>
            <person name="Kieu A."/>
            <person name="Kisner P."/>
            <person name="Kodira C."/>
            <person name="Kulbokas E."/>
            <person name="Labutti K."/>
            <person name="Lama D."/>
            <person name="Landers T."/>
            <person name="Leger J."/>
            <person name="Levine S."/>
            <person name="Lewis D."/>
            <person name="Lewis T."/>
            <person name="Lindblad-toh K."/>
            <person name="Liu X."/>
            <person name="Lokyitsang T."/>
            <person name="Lokyitsang Y."/>
            <person name="Lucien O."/>
            <person name="Lui A."/>
            <person name="Ma L.J."/>
            <person name="Mabbitt R."/>
            <person name="Macdonald J."/>
            <person name="Maclean C."/>
            <person name="Major J."/>
            <person name="Manning J."/>
            <person name="Marabella R."/>
            <person name="Maru K."/>
            <person name="Matthews C."/>
            <person name="Mauceli E."/>
            <person name="Mccarthy M."/>
            <person name="Mcdonough S."/>
            <person name="Mcghee T."/>
            <person name="Meldrim J."/>
            <person name="Meneus L."/>
            <person name="Mesirov J."/>
            <person name="Mihalev A."/>
            <person name="Mihova T."/>
            <person name="Mikkelsen T."/>
            <person name="Mlenga V."/>
            <person name="Moru K."/>
            <person name="Mozes J."/>
            <person name="Mulrain L."/>
            <person name="Munson G."/>
            <person name="Naylor J."/>
            <person name="Newes C."/>
            <person name="Nguyen C."/>
            <person name="Nguyen N."/>
            <person name="Nguyen T."/>
            <person name="Nicol R."/>
            <person name="Nielsen C."/>
            <person name="Nizzari M."/>
            <person name="Norbu C."/>
            <person name="Norbu N."/>
            <person name="O'donnell P."/>
            <person name="Okoawo O."/>
            <person name="O'leary S."/>
            <person name="Omotosho B."/>
            <person name="O'neill K."/>
            <person name="Osman S."/>
            <person name="Parker S."/>
            <person name="Perrin D."/>
            <person name="Phunkhang P."/>
            <person name="Piqani B."/>
            <person name="Purcell S."/>
            <person name="Rachupka T."/>
            <person name="Ramasamy U."/>
            <person name="Rameau R."/>
            <person name="Ray V."/>
            <person name="Raymond C."/>
            <person name="Retta R."/>
            <person name="Richardson S."/>
            <person name="Rise C."/>
            <person name="Rodriguez J."/>
            <person name="Rogers J."/>
            <person name="Rogov P."/>
            <person name="Rutman M."/>
            <person name="Schupbach R."/>
            <person name="Seaman C."/>
            <person name="Settipalli S."/>
            <person name="Sharpe T."/>
            <person name="Sheridan J."/>
            <person name="Sherpa N."/>
            <person name="Shi J."/>
            <person name="Smirnov S."/>
            <person name="Smith C."/>
            <person name="Sougnez C."/>
            <person name="Spencer B."/>
            <person name="Stalker J."/>
            <person name="Stange-thomann N."/>
            <person name="Stavropoulos S."/>
            <person name="Stetson K."/>
            <person name="Stone C."/>
            <person name="Stone S."/>
            <person name="Stubbs M."/>
            <person name="Talamas J."/>
            <person name="Tchuinga P."/>
            <person name="Tenzing P."/>
            <person name="Tesfaye S."/>
            <person name="Theodore J."/>
            <person name="Thoulutsang Y."/>
            <person name="Topham K."/>
            <person name="Towey S."/>
            <person name="Tsamla T."/>
            <person name="Tsomo N."/>
            <person name="Vallee D."/>
            <person name="Vassiliev H."/>
            <person name="Venkataraman V."/>
            <person name="Vinson J."/>
            <person name="Vo A."/>
            <person name="Wade C."/>
            <person name="Wang S."/>
            <person name="Wangchuk T."/>
            <person name="Wangdi T."/>
            <person name="Whittaker C."/>
            <person name="Wilkinson J."/>
            <person name="Wu Y."/>
            <person name="Wyman D."/>
            <person name="Yadav S."/>
            <person name="Yang S."/>
            <person name="Yang X."/>
            <person name="Yeager S."/>
            <person name="Yee E."/>
            <person name="Young G."/>
            <person name="Zainoun J."/>
            <person name="Zembeck L."/>
            <person name="Zimmer A."/>
            <person name="Zody M."/>
            <person name="Lander E."/>
        </authorList>
    </citation>
    <scope>NUCLEOTIDE SEQUENCE [LARGE SCALE GENOMIC DNA]</scope>
</reference>
<protein>
    <submittedName>
        <fullName evidence="1">Uncharacterized protein</fullName>
    </submittedName>
</protein>
<name>H2ZEK9_CIOSA</name>
<dbReference type="Ensembl" id="ENSCSAVT00000016205.1">
    <property type="protein sequence ID" value="ENSCSAVP00000016025.1"/>
    <property type="gene ID" value="ENSCSAVG00000009440.1"/>
</dbReference>
<proteinExistence type="predicted"/>
<dbReference type="Proteomes" id="UP000007875">
    <property type="component" value="Unassembled WGS sequence"/>
</dbReference>
<reference evidence="1" key="3">
    <citation type="submission" date="2025-09" db="UniProtKB">
        <authorList>
            <consortium name="Ensembl"/>
        </authorList>
    </citation>
    <scope>IDENTIFICATION</scope>
</reference>
<dbReference type="AlphaFoldDB" id="H2ZEK9"/>
<evidence type="ECO:0000313" key="1">
    <source>
        <dbReference type="Ensembl" id="ENSCSAVP00000016025.1"/>
    </source>
</evidence>
<dbReference type="HOGENOM" id="CLU_2653782_0_0_1"/>
<dbReference type="InParanoid" id="H2ZEK9"/>